<accession>A0A1I4ZRC0</accession>
<sequence>MSFFADHVIPAVRTSLRPSMRLFLSADIVGSTAYKQRQSDSERWFSVVMRFYRDAEGHFLKQWQSRAARASDPAVRTELFGDEPPQLWKTIGDEVVFTQRVEQPWQVASCVDAWIEALNMMRDELTKEDASLDVKSSAWLADFPLRNREVGLRVTSEELEEPEDLGNANQVRLAAYYGGKAGFVRDFIGPSIDTGFRIGTLASPRRLAISLELAHVLSGVYGENLNARSMPAQVPKVQAPRFFYDGADPLKGVMGGVPYPRFWLHVGEDPLHEHEDALLGRFPAPVDIVNRYTSGFIQQYPEQFCAGLPWWMLPVPASYRHFCAGLLDQLAREEARLAEAEVVRARETRFGLTPDEDPEKLLGPEFDLELRPQT</sequence>
<name>A0A1I4ZRC0_9GAMM</name>
<keyword evidence="3" id="KW-1185">Reference proteome</keyword>
<gene>
    <name evidence="2" type="ORF">SAMN05216289_12818</name>
</gene>
<reference evidence="2 3" key="1">
    <citation type="submission" date="2016-10" db="EMBL/GenBank/DDBJ databases">
        <authorList>
            <person name="de Groot N.N."/>
        </authorList>
    </citation>
    <scope>NUCLEOTIDE SEQUENCE [LARGE SCALE GENOMIC DNA]</scope>
    <source>
        <strain evidence="2 3">CGMCC 1.7659</strain>
    </source>
</reference>
<proteinExistence type="predicted"/>
<organism evidence="2 3">
    <name type="scientific">Dokdonella immobilis</name>
    <dbReference type="NCBI Taxonomy" id="578942"/>
    <lineage>
        <taxon>Bacteria</taxon>
        <taxon>Pseudomonadati</taxon>
        <taxon>Pseudomonadota</taxon>
        <taxon>Gammaproteobacteria</taxon>
        <taxon>Lysobacterales</taxon>
        <taxon>Rhodanobacteraceae</taxon>
        <taxon>Dokdonella</taxon>
    </lineage>
</organism>
<dbReference type="EMBL" id="FOVF01000028">
    <property type="protein sequence ID" value="SFN52772.1"/>
    <property type="molecule type" value="Genomic_DNA"/>
</dbReference>
<dbReference type="AlphaFoldDB" id="A0A1I4ZRC0"/>
<feature type="region of interest" description="Disordered" evidence="1">
    <location>
        <begin position="353"/>
        <end position="374"/>
    </location>
</feature>
<dbReference type="Proteomes" id="UP000198575">
    <property type="component" value="Unassembled WGS sequence"/>
</dbReference>
<evidence type="ECO:0000313" key="3">
    <source>
        <dbReference type="Proteomes" id="UP000198575"/>
    </source>
</evidence>
<protein>
    <submittedName>
        <fullName evidence="2">Uncharacterized protein</fullName>
    </submittedName>
</protein>
<dbReference type="RefSeq" id="WP_092409672.1">
    <property type="nucleotide sequence ID" value="NZ_FOVF01000028.1"/>
</dbReference>
<evidence type="ECO:0000256" key="1">
    <source>
        <dbReference type="SAM" id="MobiDB-lite"/>
    </source>
</evidence>
<evidence type="ECO:0000313" key="2">
    <source>
        <dbReference type="EMBL" id="SFN52772.1"/>
    </source>
</evidence>
<dbReference type="STRING" id="578942.SAMN05216289_12818"/>
<dbReference type="OrthoDB" id="6086824at2"/>